<gene>
    <name evidence="3" type="primary">LCN10</name>
</gene>
<dbReference type="RefSeq" id="XP_023392227.1">
    <property type="nucleotide sequence ID" value="XM_023536459.1"/>
</dbReference>
<dbReference type="SUPFAM" id="SSF50814">
    <property type="entry name" value="Lipocalins"/>
    <property type="match status" value="1"/>
</dbReference>
<dbReference type="CTD" id="414332"/>
<dbReference type="GeneID" id="111745538"/>
<keyword evidence="2" id="KW-1185">Reference proteome</keyword>
<dbReference type="OrthoDB" id="9834950at2759"/>
<dbReference type="InterPro" id="IPR002345">
    <property type="entry name" value="Lipocalin"/>
</dbReference>
<dbReference type="PANTHER" id="PTHR11430">
    <property type="entry name" value="LIPOCALIN"/>
    <property type="match status" value="1"/>
</dbReference>
<dbReference type="InterPro" id="IPR022272">
    <property type="entry name" value="Lipocalin_CS"/>
</dbReference>
<dbReference type="PANTHER" id="PTHR11430:SF79">
    <property type="entry name" value="EPIDIDYMAL-SPECIFIC LIPOCALIN-10"/>
    <property type="match status" value="1"/>
</dbReference>
<dbReference type="Gene3D" id="2.40.128.20">
    <property type="match status" value="1"/>
</dbReference>
<sequence>MPSTGALCPGEGPNSPPFQAVWRLRLARCPRRAGGQGDLKPVSVRLREVMRMGPGRLWPVLLLALVQAVGAQLQEQLPRESHNLNWNKFSGFWYILAVASDAQGFLPGRDKRKLGASLVQIHRVGQLKVVFAFTR</sequence>
<evidence type="ECO:0000256" key="1">
    <source>
        <dbReference type="ARBA" id="ARBA00006889"/>
    </source>
</evidence>
<evidence type="ECO:0000313" key="2">
    <source>
        <dbReference type="Proteomes" id="UP000515202"/>
    </source>
</evidence>
<protein>
    <submittedName>
        <fullName evidence="3">Epididymal-specific lipocalin-10</fullName>
    </submittedName>
</protein>
<dbReference type="Proteomes" id="UP000515202">
    <property type="component" value="Unplaced"/>
</dbReference>
<proteinExistence type="inferred from homology"/>
<reference evidence="3" key="1">
    <citation type="submission" date="2025-08" db="UniProtKB">
        <authorList>
            <consortium name="RefSeq"/>
        </authorList>
    </citation>
    <scope>IDENTIFICATION</scope>
    <source>
        <tissue evidence="3">Kidney</tissue>
    </source>
</reference>
<dbReference type="KEGG" id="pvp:111745538"/>
<dbReference type="AlphaFoldDB" id="A0A6P6CY33"/>
<accession>A0A6P6CY33</accession>
<dbReference type="PROSITE" id="PS00213">
    <property type="entry name" value="LIPOCALIN"/>
    <property type="match status" value="1"/>
</dbReference>
<dbReference type="GO" id="GO:0036094">
    <property type="term" value="F:small molecule binding"/>
    <property type="evidence" value="ECO:0007669"/>
    <property type="project" value="InterPro"/>
</dbReference>
<organism evidence="2 3">
    <name type="scientific">Pteropus vampyrus</name>
    <name type="common">Large flying fox</name>
    <dbReference type="NCBI Taxonomy" id="132908"/>
    <lineage>
        <taxon>Eukaryota</taxon>
        <taxon>Metazoa</taxon>
        <taxon>Chordata</taxon>
        <taxon>Craniata</taxon>
        <taxon>Vertebrata</taxon>
        <taxon>Euteleostomi</taxon>
        <taxon>Mammalia</taxon>
        <taxon>Eutheria</taxon>
        <taxon>Laurasiatheria</taxon>
        <taxon>Chiroptera</taxon>
        <taxon>Yinpterochiroptera</taxon>
        <taxon>Pteropodoidea</taxon>
        <taxon>Pteropodidae</taxon>
        <taxon>Pteropodinae</taxon>
        <taxon>Pteropus</taxon>
    </lineage>
</organism>
<dbReference type="InterPro" id="IPR012674">
    <property type="entry name" value="Calycin"/>
</dbReference>
<name>A0A6P6CY33_PTEVA</name>
<evidence type="ECO:0000313" key="3">
    <source>
        <dbReference type="RefSeq" id="XP_023392227.1"/>
    </source>
</evidence>
<comment type="similarity">
    <text evidence="1">Belongs to the calycin superfamily. Lipocalin family.</text>
</comment>